<dbReference type="RefSeq" id="WP_132102687.1">
    <property type="nucleotide sequence ID" value="NZ_SMLB01000008.1"/>
</dbReference>
<name>A0A4R5AE96_9ACTN</name>
<evidence type="ECO:0000256" key="1">
    <source>
        <dbReference type="ARBA" id="ARBA00001946"/>
    </source>
</evidence>
<keyword evidence="5" id="KW-0378">Hydrolase</keyword>
<dbReference type="GO" id="GO:0000287">
    <property type="term" value="F:magnesium ion binding"/>
    <property type="evidence" value="ECO:0007669"/>
    <property type="project" value="InterPro"/>
</dbReference>
<comment type="catalytic activity">
    <reaction evidence="7">
        <text>(2R)-O-phospho-3-sulfolactate + H2O = (2R)-3-sulfolactate + phosphate</text>
        <dbReference type="Rhea" id="RHEA:23416"/>
        <dbReference type="ChEBI" id="CHEBI:15377"/>
        <dbReference type="ChEBI" id="CHEBI:15597"/>
        <dbReference type="ChEBI" id="CHEBI:43474"/>
        <dbReference type="ChEBI" id="CHEBI:58738"/>
        <dbReference type="EC" id="3.1.3.71"/>
    </reaction>
</comment>
<keyword evidence="6" id="KW-0460">Magnesium</keyword>
<evidence type="ECO:0000313" key="9">
    <source>
        <dbReference type="Proteomes" id="UP000295217"/>
    </source>
</evidence>
<reference evidence="8 9" key="1">
    <citation type="submission" date="2019-02" db="EMBL/GenBank/DDBJ databases">
        <title>Draft genome sequences of novel Actinobacteria.</title>
        <authorList>
            <person name="Sahin N."/>
            <person name="Ay H."/>
            <person name="Saygin H."/>
        </authorList>
    </citation>
    <scope>NUCLEOTIDE SEQUENCE [LARGE SCALE GENOMIC DNA]</scope>
    <source>
        <strain evidence="8 9">8K307</strain>
    </source>
</reference>
<keyword evidence="9" id="KW-1185">Reference proteome</keyword>
<gene>
    <name evidence="8" type="ORF">E1262_08410</name>
</gene>
<dbReference type="PANTHER" id="PTHR37311">
    <property type="entry name" value="2-PHOSPHOSULFOLACTATE PHOSPHATASE-RELATED"/>
    <property type="match status" value="1"/>
</dbReference>
<dbReference type="InterPro" id="IPR005238">
    <property type="entry name" value="ComB-like"/>
</dbReference>
<dbReference type="AlphaFoldDB" id="A0A4R5AE96"/>
<dbReference type="Gene3D" id="3.90.1560.10">
    <property type="entry name" value="ComB-like"/>
    <property type="match status" value="1"/>
</dbReference>
<dbReference type="InterPro" id="IPR036702">
    <property type="entry name" value="ComB-like_sf"/>
</dbReference>
<evidence type="ECO:0000256" key="3">
    <source>
        <dbReference type="ARBA" id="ARBA00012953"/>
    </source>
</evidence>
<comment type="caution">
    <text evidence="8">The sequence shown here is derived from an EMBL/GenBank/DDBJ whole genome shotgun (WGS) entry which is preliminary data.</text>
</comment>
<accession>A0A4R5AE96</accession>
<sequence>MSAWDQDGYGVRLEWGPAGARRLAPHVACLVVVDVLSFTTAVSVAADAGTTVFPYAWRDETAAAHADSVGARLAVGRTAASAESPWSLSPAALRAAPFTPRLVLPSPNGSAIAAAARDDPAVAVVAGCLRNAAAVGRWLTESGCGTADRPVAMVPAGERWPDGSLRPALEDLLGAGAIVAALGGAHPSPEAIAACAAVDAAGDLAATLRDCASGRELIAYGFPDDVAIAAERDRSDVVPVLAGGGFSAA</sequence>
<dbReference type="OrthoDB" id="8588453at2"/>
<proteinExistence type="inferred from homology"/>
<evidence type="ECO:0000256" key="6">
    <source>
        <dbReference type="ARBA" id="ARBA00022842"/>
    </source>
</evidence>
<evidence type="ECO:0000256" key="5">
    <source>
        <dbReference type="ARBA" id="ARBA00022801"/>
    </source>
</evidence>
<protein>
    <recommendedName>
        <fullName evidence="4">Probable 2-phosphosulfolactate phosphatase</fullName>
        <ecNumber evidence="3">3.1.3.71</ecNumber>
    </recommendedName>
</protein>
<evidence type="ECO:0000256" key="7">
    <source>
        <dbReference type="ARBA" id="ARBA00033711"/>
    </source>
</evidence>
<dbReference type="SUPFAM" id="SSF142823">
    <property type="entry name" value="ComB-like"/>
    <property type="match status" value="1"/>
</dbReference>
<dbReference type="GO" id="GO:0050545">
    <property type="term" value="F:sulfopyruvate decarboxylase activity"/>
    <property type="evidence" value="ECO:0007669"/>
    <property type="project" value="TreeGrafter"/>
</dbReference>
<dbReference type="PANTHER" id="PTHR37311:SF1">
    <property type="entry name" value="2-PHOSPHOSULFOLACTATE PHOSPHATASE-RELATED"/>
    <property type="match status" value="1"/>
</dbReference>
<dbReference type="EMBL" id="SMLB01000008">
    <property type="protein sequence ID" value="TDD70671.1"/>
    <property type="molecule type" value="Genomic_DNA"/>
</dbReference>
<dbReference type="Pfam" id="PF04029">
    <property type="entry name" value="2-ph_phosp"/>
    <property type="match status" value="1"/>
</dbReference>
<dbReference type="Proteomes" id="UP000295217">
    <property type="component" value="Unassembled WGS sequence"/>
</dbReference>
<comment type="cofactor">
    <cofactor evidence="1">
        <name>Mg(2+)</name>
        <dbReference type="ChEBI" id="CHEBI:18420"/>
    </cofactor>
</comment>
<evidence type="ECO:0000256" key="2">
    <source>
        <dbReference type="ARBA" id="ARBA00009997"/>
    </source>
</evidence>
<evidence type="ECO:0000256" key="4">
    <source>
        <dbReference type="ARBA" id="ARBA00021948"/>
    </source>
</evidence>
<evidence type="ECO:0000313" key="8">
    <source>
        <dbReference type="EMBL" id="TDD70671.1"/>
    </source>
</evidence>
<dbReference type="GO" id="GO:0050532">
    <property type="term" value="F:2-phosphosulfolactate phosphatase activity"/>
    <property type="evidence" value="ECO:0007669"/>
    <property type="project" value="UniProtKB-EC"/>
</dbReference>
<dbReference type="EC" id="3.1.3.71" evidence="3"/>
<comment type="similarity">
    <text evidence="2">Belongs to the ComB family.</text>
</comment>
<organism evidence="8 9">
    <name type="scientific">Jiangella aurantiaca</name>
    <dbReference type="NCBI Taxonomy" id="2530373"/>
    <lineage>
        <taxon>Bacteria</taxon>
        <taxon>Bacillati</taxon>
        <taxon>Actinomycetota</taxon>
        <taxon>Actinomycetes</taxon>
        <taxon>Jiangellales</taxon>
        <taxon>Jiangellaceae</taxon>
        <taxon>Jiangella</taxon>
    </lineage>
</organism>